<keyword evidence="1" id="KW-0677">Repeat</keyword>
<dbReference type="CDD" id="cd00053">
    <property type="entry name" value="EGF"/>
    <property type="match status" value="1"/>
</dbReference>
<dbReference type="SUPFAM" id="SSF57196">
    <property type="entry name" value="EGF/Laminin"/>
    <property type="match status" value="2"/>
</dbReference>
<comment type="caution">
    <text evidence="4">Lacks conserved residue(s) required for the propagation of feature annotation.</text>
</comment>
<keyword evidence="2 4" id="KW-1015">Disulfide bond</keyword>
<evidence type="ECO:0000259" key="7">
    <source>
        <dbReference type="PROSITE" id="PS50026"/>
    </source>
</evidence>
<feature type="disulfide bond" evidence="4">
    <location>
        <begin position="1509"/>
        <end position="1518"/>
    </location>
</feature>
<evidence type="ECO:0000313" key="9">
    <source>
        <dbReference type="EMBL" id="KAF8785462.1"/>
    </source>
</evidence>
<dbReference type="Gene3D" id="2.60.120.290">
    <property type="entry name" value="Spermadhesin, CUB domain"/>
    <property type="match status" value="4"/>
</dbReference>
<accession>A0A8T0F4V9</accession>
<feature type="domain" description="EGF-like" evidence="7">
    <location>
        <begin position="1409"/>
        <end position="1445"/>
    </location>
</feature>
<feature type="compositionally biased region" description="Polar residues" evidence="5">
    <location>
        <begin position="2289"/>
        <end position="2303"/>
    </location>
</feature>
<evidence type="ECO:0000313" key="10">
    <source>
        <dbReference type="Proteomes" id="UP000807504"/>
    </source>
</evidence>
<dbReference type="CDD" id="cd00054">
    <property type="entry name" value="EGF_CA"/>
    <property type="match status" value="2"/>
</dbReference>
<dbReference type="PANTHER" id="PTHR24251">
    <property type="entry name" value="OVOCHYMASE-RELATED"/>
    <property type="match status" value="1"/>
</dbReference>
<feature type="region of interest" description="Disordered" evidence="5">
    <location>
        <begin position="1645"/>
        <end position="1705"/>
    </location>
</feature>
<feature type="region of interest" description="Disordered" evidence="5">
    <location>
        <begin position="1986"/>
        <end position="2033"/>
    </location>
</feature>
<evidence type="ECO:0000256" key="5">
    <source>
        <dbReference type="SAM" id="MobiDB-lite"/>
    </source>
</evidence>
<dbReference type="PROSITE" id="PS01180">
    <property type="entry name" value="CUB"/>
    <property type="match status" value="4"/>
</dbReference>
<dbReference type="Pfam" id="PF00059">
    <property type="entry name" value="Lectin_C"/>
    <property type="match status" value="2"/>
</dbReference>
<reference evidence="9" key="2">
    <citation type="submission" date="2020-06" db="EMBL/GenBank/DDBJ databases">
        <authorList>
            <person name="Sheffer M."/>
        </authorList>
    </citation>
    <scope>NUCLEOTIDE SEQUENCE</scope>
</reference>
<feature type="compositionally biased region" description="Low complexity" evidence="5">
    <location>
        <begin position="1764"/>
        <end position="1774"/>
    </location>
</feature>
<dbReference type="InterPro" id="IPR001304">
    <property type="entry name" value="C-type_lectin-like"/>
</dbReference>
<feature type="compositionally biased region" description="Basic and acidic residues" evidence="5">
    <location>
        <begin position="2212"/>
        <end position="2221"/>
    </location>
</feature>
<dbReference type="CDD" id="cd00037">
    <property type="entry name" value="CLECT"/>
    <property type="match status" value="2"/>
</dbReference>
<feature type="region of interest" description="Disordered" evidence="5">
    <location>
        <begin position="1743"/>
        <end position="1835"/>
    </location>
</feature>
<evidence type="ECO:0000256" key="1">
    <source>
        <dbReference type="ARBA" id="ARBA00022737"/>
    </source>
</evidence>
<dbReference type="Gene3D" id="3.10.100.10">
    <property type="entry name" value="Mannose-Binding Protein A, subunit A"/>
    <property type="match status" value="2"/>
</dbReference>
<dbReference type="SMART" id="SM00042">
    <property type="entry name" value="CUB"/>
    <property type="match status" value="3"/>
</dbReference>
<evidence type="ECO:0000256" key="2">
    <source>
        <dbReference type="ARBA" id="ARBA00023157"/>
    </source>
</evidence>
<dbReference type="InterPro" id="IPR016186">
    <property type="entry name" value="C-type_lectin-like/link_sf"/>
</dbReference>
<dbReference type="Pfam" id="PF00431">
    <property type="entry name" value="CUB"/>
    <property type="match status" value="2"/>
</dbReference>
<dbReference type="InterPro" id="IPR000742">
    <property type="entry name" value="EGF"/>
</dbReference>
<sequence length="2450" mass="275026">MKHFEEHDCLLTSEIKISMICIDYLVIGHHASGYRMKLFLELLIVFGTAAILAGSLPESEELCRSFRENGMLSNRTSEPLLQLILQHTFLEADNGILPELRYNESLEAEDTAPSTCDYEIRSTPHKGVVKRSKYNHAELNFEIKIVYGSLCWIYYFLFGLRISTASRVTLRNSAQNELVHFAIWSDPVGEFNHLLNSNVAACSSPAEVIVGTVAKDTTFIFTAPKNSNESLIISLATFIPDRKPWSIAYHKFAIRTGCYYIQSNEELTLLSEELAIPEVKSVLIQSPKNSGLHVNFEDVIIPADGVMLFYNVSETSPPIILSYTEYEKMNFLLFENKFLLIDLKRCLDCRFRIIVKLVALKYECNSTLSLAQGSLELLKHFPPRSCELILQAPPAHRVLLKISESASANCSPQNIILGPLAGVPAQEIWTSCNTSSNAQTEFYISESNSLRVYWDGNFEDVWLRYEYLPQCSNRTFADSTNGQFCSTGYPDIIFECNMIYSIYVPFGYSIELKLSLLGVTNGAFCQNNTLQVISRNSSRAEKLLLGLCFDENDDQKDMLTLHTPRNSIEIRIRTDNDLLRRGFCATYRAIPDDPTSAPDCPYGWVPGKKFCYKAIDERLNWMEAEEACQMRNGHLASITDNTVALLIDDILKSSPFYERSNAFWIGANDLRYENCYEWTDGQPFDFFHWFPGWENYGWYGVQPSDDGLSQQNCVELRNLFRYPSKGEGITERYYWNDRDCHVANPFICQKLKPGVSLEANQVPDCNRTITLSWEQPREILTSPLFPNKYPNSIECHYYVTAGNDQRIVALFTDFILEDSQSCKYDVLTVIDDGQRLNRCGDWENKIKLLRHVSFKHTLHFIFSTDFSHSYKGFRIELSLLEEKSKQSISCDNDMFQLKGKNCYLIVNYPETSWTTARQICSEAKAKLAIVENIDQVTVLDELVRTTYGYMSGVIYWVGAFANAGETNWNWLDGSRVNLKNMRILRTEDLLTPSCLAIQWKQLRSSNALRWTAKNCNHPGRFICQKPSVVIPEELNKTVTQLQGNLTSVNYPSNYLDNLDYIVEIIGPPNSRVVLTFHHFDLEWQEDCLYDYVLLQNDLKDEGVRICGEYLGQREFMSTGNKAYMSFHSDFSITSSGYMASWEIVDLSACLNRRLLILEPTAINSLRYPRAYLPGLECRITVIASEITKRLLITIGDLDLRSCAEDYLEVNLDPTDEMKKLKLCIDDLIPGTQLMAYGNEAQFLFHTAEENSMKSVENRGYNFTCETWGGTTLKNTLYLKSKREGRIYSMNFNHSQPIGLNYSQRVVVPVGYKIHLKSLNVSHLSPQLPTSCDGSGIHIHDKYATQKTLFLWNPCRSTHFDDKDGLWSTLHVLNIDAWNFDGSLPLFFLEYFVVRDDHFVNTTITLATETLESCRPNPCQHGGRCIKNGTNYKCHCFGQYTGLFCHVTWCEVNVCGENGACNLTANGWTCDCLPGFAGSRCQQRVTPCSPNPCGENGKCSLHNGTFACQCELDYEGTRCEKFVMRIPYKPLSQRMLEEPFWLGLITVFSVLAIILLIYCIKRKFADKIEKFFAHEIERTRYHPSPPPARYGSNQQNVTPAQSPQTVPKTFLGRIRKNSLLSASNSPSPTPDKDASRTFSFDGLLRKVSSKKGRTSPNAASSSSTSGDGQAELSREEEAARKGDETSETSRILSSLVTPSKEPVSRRMSLDEFIRMSERKLAMEARRTNSTDCEGQVKETSFINMPSPRSLRRSFSNVQRNEENSGECVSPSSSGSTLDGEPNTSEIQADISPIPANFSNSSIPDIVEEVEKSPDHSSIPSHSANNNPSETEHPNPVSISITIDKCESDNKPDSESDAKDCDIESKSINNEHFTALSPIISQNSSYLEVPKTIPAIQVISAESDEPQSSSESPNFPQGRFENCSPSRKDFIQPRKLSVDLPPPKILISNMNSLDSDEASPPRTPNPNKSMMYLSPLAVISSSTDRTISESNLSTSGYSSISSPGLSRCNSSSPISDEVDHHHRPNCTHKTELQSPKKPHTLQMAYLSVAANEKAYFFPQTIACHCHTPNQPSPGMFEPKNSPAISSAWTPGKHRTLGKRNSYQTTSTDDSIDDEGIGMDTGEFKGRKNELNTAWDVDMYVAGEQEKTQLQSSGLLMEPGKPELHACLVGCKSGNGANFKGSPRAGTRKTEKPKKYGEKHRRSPVLSPIGTPIKDSQENLEVRIPRNSSRTSMSGPLVSSSESDDSESFLGARQKSRRSKKHDAVAGVQKPVGLVSMPSQDSSGPKTDKSSDATGRSSPLSESNGDSAPMDSRSPVSSSSESLSSTRDSTMSEKAACNRRKLPLEHTRSFPPLSQCSRINSVDETSGNLSKIKIDLKTKIKSPVLQIDSEEEVTRSSEDHPYLRRQEAVIEDEPSDDSSSETTVLLGRQSESPRNLQQSSSADVSEWEAFNKE</sequence>
<feature type="compositionally biased region" description="Basic and acidic residues" evidence="5">
    <location>
        <begin position="1671"/>
        <end position="1683"/>
    </location>
</feature>
<dbReference type="PANTHER" id="PTHR24251:SF37">
    <property type="entry name" value="CUB DOMAIN-CONTAINING PROTEIN"/>
    <property type="match status" value="1"/>
</dbReference>
<name>A0A8T0F4V9_ARGBR</name>
<feature type="compositionally biased region" description="Polar residues" evidence="5">
    <location>
        <begin position="2426"/>
        <end position="2440"/>
    </location>
</feature>
<keyword evidence="4" id="KW-0245">EGF-like domain</keyword>
<dbReference type="PROSITE" id="PS50041">
    <property type="entry name" value="C_TYPE_LECTIN_2"/>
    <property type="match status" value="2"/>
</dbReference>
<feature type="compositionally biased region" description="Acidic residues" evidence="5">
    <location>
        <begin position="2406"/>
        <end position="2416"/>
    </location>
</feature>
<feature type="domain" description="CUB" evidence="6">
    <location>
        <begin position="471"/>
        <end position="590"/>
    </location>
</feature>
<feature type="compositionally biased region" description="Low complexity" evidence="5">
    <location>
        <begin position="2304"/>
        <end position="2330"/>
    </location>
</feature>
<evidence type="ECO:0000256" key="4">
    <source>
        <dbReference type="PROSITE-ProRule" id="PRU00076"/>
    </source>
</evidence>
<feature type="compositionally biased region" description="Polar residues" evidence="5">
    <location>
        <begin position="1814"/>
        <end position="1827"/>
    </location>
</feature>
<dbReference type="PROSITE" id="PS50026">
    <property type="entry name" value="EGF_3"/>
    <property type="match status" value="3"/>
</dbReference>
<dbReference type="SMART" id="SM00034">
    <property type="entry name" value="CLECT"/>
    <property type="match status" value="2"/>
</dbReference>
<feature type="region of interest" description="Disordered" evidence="5">
    <location>
        <begin position="2086"/>
        <end position="2121"/>
    </location>
</feature>
<feature type="domain" description="CUB" evidence="6">
    <location>
        <begin position="1149"/>
        <end position="1267"/>
    </location>
</feature>
<feature type="domain" description="EGF-like" evidence="7">
    <location>
        <begin position="1483"/>
        <end position="1519"/>
    </location>
</feature>
<dbReference type="Pfam" id="PF00008">
    <property type="entry name" value="EGF"/>
    <property type="match status" value="1"/>
</dbReference>
<comment type="caution">
    <text evidence="9">The sequence shown here is derived from an EMBL/GenBank/DDBJ whole genome shotgun (WGS) entry which is preliminary data.</text>
</comment>
<organism evidence="9 10">
    <name type="scientific">Argiope bruennichi</name>
    <name type="common">Wasp spider</name>
    <name type="synonym">Aranea bruennichi</name>
    <dbReference type="NCBI Taxonomy" id="94029"/>
    <lineage>
        <taxon>Eukaryota</taxon>
        <taxon>Metazoa</taxon>
        <taxon>Ecdysozoa</taxon>
        <taxon>Arthropoda</taxon>
        <taxon>Chelicerata</taxon>
        <taxon>Arachnida</taxon>
        <taxon>Araneae</taxon>
        <taxon>Araneomorphae</taxon>
        <taxon>Entelegynae</taxon>
        <taxon>Araneoidea</taxon>
        <taxon>Araneidae</taxon>
        <taxon>Argiope</taxon>
    </lineage>
</organism>
<dbReference type="SUPFAM" id="SSF49854">
    <property type="entry name" value="Spermadhesin, CUB domain"/>
    <property type="match status" value="4"/>
</dbReference>
<dbReference type="CDD" id="cd00041">
    <property type="entry name" value="CUB"/>
    <property type="match status" value="3"/>
</dbReference>
<proteinExistence type="predicted"/>
<feature type="domain" description="CUB" evidence="6">
    <location>
        <begin position="765"/>
        <end position="880"/>
    </location>
</feature>
<evidence type="ECO:0000259" key="8">
    <source>
        <dbReference type="PROSITE" id="PS50041"/>
    </source>
</evidence>
<dbReference type="InterPro" id="IPR000859">
    <property type="entry name" value="CUB_dom"/>
</dbReference>
<dbReference type="SMART" id="SM00181">
    <property type="entry name" value="EGF"/>
    <property type="match status" value="3"/>
</dbReference>
<dbReference type="EMBL" id="JABXBU010000030">
    <property type="protein sequence ID" value="KAF8785462.1"/>
    <property type="molecule type" value="Genomic_DNA"/>
</dbReference>
<feature type="disulfide bond" evidence="4">
    <location>
        <begin position="1471"/>
        <end position="1480"/>
    </location>
</feature>
<feature type="domain" description="EGF-like" evidence="7">
    <location>
        <begin position="1446"/>
        <end position="1481"/>
    </location>
</feature>
<feature type="disulfide bond" evidence="3">
    <location>
        <begin position="822"/>
        <end position="839"/>
    </location>
</feature>
<feature type="compositionally biased region" description="Low complexity" evidence="5">
    <location>
        <begin position="1653"/>
        <end position="1664"/>
    </location>
</feature>
<dbReference type="SUPFAM" id="SSF56436">
    <property type="entry name" value="C-type lectin-like"/>
    <property type="match status" value="2"/>
</dbReference>
<dbReference type="InterPro" id="IPR016187">
    <property type="entry name" value="CTDL_fold"/>
</dbReference>
<feature type="disulfide bond" evidence="4">
    <location>
        <begin position="1435"/>
        <end position="1444"/>
    </location>
</feature>
<feature type="region of interest" description="Disordered" evidence="5">
    <location>
        <begin position="2171"/>
        <end position="2357"/>
    </location>
</feature>
<evidence type="ECO:0000259" key="6">
    <source>
        <dbReference type="PROSITE" id="PS01180"/>
    </source>
</evidence>
<gene>
    <name evidence="9" type="ORF">HNY73_010993</name>
</gene>
<reference evidence="9" key="1">
    <citation type="journal article" date="2020" name="bioRxiv">
        <title>Chromosome-level reference genome of the European wasp spider Argiope bruennichi: a resource for studies on range expansion and evolutionary adaptation.</title>
        <authorList>
            <person name="Sheffer M.M."/>
            <person name="Hoppe A."/>
            <person name="Krehenwinkel H."/>
            <person name="Uhl G."/>
            <person name="Kuss A.W."/>
            <person name="Jensen L."/>
            <person name="Jensen C."/>
            <person name="Gillespie R.G."/>
            <person name="Hoff K.J."/>
            <person name="Prost S."/>
        </authorList>
    </citation>
    <scope>NUCLEOTIDE SEQUENCE</scope>
</reference>
<feature type="compositionally biased region" description="Low complexity" evidence="5">
    <location>
        <begin position="1988"/>
        <end position="2004"/>
    </location>
</feature>
<dbReference type="PROSITE" id="PS00022">
    <property type="entry name" value="EGF_1"/>
    <property type="match status" value="3"/>
</dbReference>
<feature type="compositionally biased region" description="Polar residues" evidence="5">
    <location>
        <begin position="2096"/>
        <end position="2106"/>
    </location>
</feature>
<feature type="compositionally biased region" description="Polar residues" evidence="5">
    <location>
        <begin position="2223"/>
        <end position="2235"/>
    </location>
</feature>
<feature type="region of interest" description="Disordered" evidence="5">
    <location>
        <begin position="1899"/>
        <end position="1966"/>
    </location>
</feature>
<feature type="region of interest" description="Disordered" evidence="5">
    <location>
        <begin position="2386"/>
        <end position="2450"/>
    </location>
</feature>
<feature type="domain" description="C-type lectin" evidence="8">
    <location>
        <begin position="898"/>
        <end position="1024"/>
    </location>
</feature>
<dbReference type="Gene3D" id="2.10.25.10">
    <property type="entry name" value="Laminin"/>
    <property type="match status" value="3"/>
</dbReference>
<feature type="domain" description="CUB" evidence="6">
    <location>
        <begin position="1034"/>
        <end position="1144"/>
    </location>
</feature>
<dbReference type="PROSITE" id="PS01186">
    <property type="entry name" value="EGF_2"/>
    <property type="match status" value="1"/>
</dbReference>
<dbReference type="InterPro" id="IPR035914">
    <property type="entry name" value="Sperma_CUB_dom_sf"/>
</dbReference>
<keyword evidence="10" id="KW-1185">Reference proteome</keyword>
<feature type="compositionally biased region" description="Basic and acidic residues" evidence="5">
    <location>
        <begin position="2389"/>
        <end position="2405"/>
    </location>
</feature>
<feature type="compositionally biased region" description="Polar residues" evidence="5">
    <location>
        <begin position="1590"/>
        <end position="1604"/>
    </location>
</feature>
<dbReference type="Proteomes" id="UP000807504">
    <property type="component" value="Unassembled WGS sequence"/>
</dbReference>
<feature type="domain" description="C-type lectin" evidence="8">
    <location>
        <begin position="607"/>
        <end position="749"/>
    </location>
</feature>
<feature type="compositionally biased region" description="Polar residues" evidence="5">
    <location>
        <begin position="1687"/>
        <end position="1696"/>
    </location>
</feature>
<evidence type="ECO:0000256" key="3">
    <source>
        <dbReference type="PROSITE-ProRule" id="PRU00059"/>
    </source>
</evidence>
<feature type="region of interest" description="Disordered" evidence="5">
    <location>
        <begin position="1581"/>
        <end position="1604"/>
    </location>
</feature>
<protein>
    <submittedName>
        <fullName evidence="9">Protocadherin Fat 1 like protein</fullName>
    </submittedName>
</protein>